<dbReference type="AlphaFoldDB" id="A0AAD4QJQ6"/>
<proteinExistence type="predicted"/>
<feature type="region of interest" description="Disordered" evidence="1">
    <location>
        <begin position="50"/>
        <end position="71"/>
    </location>
</feature>
<accession>A0AAD4QJQ6</accession>
<evidence type="ECO:0000313" key="3">
    <source>
        <dbReference type="Proteomes" id="UP001203297"/>
    </source>
</evidence>
<dbReference type="EMBL" id="WTXG01000115">
    <property type="protein sequence ID" value="KAI0292640.1"/>
    <property type="molecule type" value="Genomic_DNA"/>
</dbReference>
<protein>
    <submittedName>
        <fullName evidence="2">Uncharacterized protein</fullName>
    </submittedName>
</protein>
<evidence type="ECO:0000256" key="1">
    <source>
        <dbReference type="SAM" id="MobiDB-lite"/>
    </source>
</evidence>
<evidence type="ECO:0000313" key="2">
    <source>
        <dbReference type="EMBL" id="KAI0292640.1"/>
    </source>
</evidence>
<comment type="caution">
    <text evidence="2">The sequence shown here is derived from an EMBL/GenBank/DDBJ whole genome shotgun (WGS) entry which is preliminary data.</text>
</comment>
<gene>
    <name evidence="2" type="ORF">B0F90DRAFT_230155</name>
</gene>
<name>A0AAD4QJQ6_9AGAM</name>
<keyword evidence="3" id="KW-1185">Reference proteome</keyword>
<dbReference type="Proteomes" id="UP001203297">
    <property type="component" value="Unassembled WGS sequence"/>
</dbReference>
<sequence length="168" mass="18526">MPQGVPIFLSQPQERRPQIHQFRIQLGEDFLVSKKSCSVRELAHHPSQVPKQGINGFVQQEGTGPTARISGHKWTHRLPPLVLTLNNPVLDEWMVSAYSASYSSSSSSYSSPLETPVGFEFSGRGNEPLTLPNLDLQVDSDSLFLSDFTSMDNYPTGFSDALSGESQT</sequence>
<organism evidence="2 3">
    <name type="scientific">Multifurca ochricompacta</name>
    <dbReference type="NCBI Taxonomy" id="376703"/>
    <lineage>
        <taxon>Eukaryota</taxon>
        <taxon>Fungi</taxon>
        <taxon>Dikarya</taxon>
        <taxon>Basidiomycota</taxon>
        <taxon>Agaricomycotina</taxon>
        <taxon>Agaricomycetes</taxon>
        <taxon>Russulales</taxon>
        <taxon>Russulaceae</taxon>
        <taxon>Multifurca</taxon>
    </lineage>
</organism>
<reference evidence="2" key="1">
    <citation type="journal article" date="2022" name="New Phytol.">
        <title>Evolutionary transition to the ectomycorrhizal habit in the genomes of a hyperdiverse lineage of mushroom-forming fungi.</title>
        <authorList>
            <person name="Looney B."/>
            <person name="Miyauchi S."/>
            <person name="Morin E."/>
            <person name="Drula E."/>
            <person name="Courty P.E."/>
            <person name="Kohler A."/>
            <person name="Kuo A."/>
            <person name="LaButti K."/>
            <person name="Pangilinan J."/>
            <person name="Lipzen A."/>
            <person name="Riley R."/>
            <person name="Andreopoulos W."/>
            <person name="He G."/>
            <person name="Johnson J."/>
            <person name="Nolan M."/>
            <person name="Tritt A."/>
            <person name="Barry K.W."/>
            <person name="Grigoriev I.V."/>
            <person name="Nagy L.G."/>
            <person name="Hibbett D."/>
            <person name="Henrissat B."/>
            <person name="Matheny P.B."/>
            <person name="Labbe J."/>
            <person name="Martin F.M."/>
        </authorList>
    </citation>
    <scope>NUCLEOTIDE SEQUENCE</scope>
    <source>
        <strain evidence="2">BPL690</strain>
    </source>
</reference>